<accession>A0AAP0HX07</accession>
<dbReference type="Proteomes" id="UP001419268">
    <property type="component" value="Unassembled WGS sequence"/>
</dbReference>
<sequence length="187" mass="20396">MDLLGSRVGRSEWVGSSRRFEKVRCWGTVWKAMSVGSVKKLGLGLGFGLVGTKRVAVMGNVEGSETERALAQSLKSLAPTRASTMLVNCWEVREGSVDWLLVCGIGHAEAIEIVGSGAAEARSWRRRSRGISSRDSVIAAIVGCRELKFFDFLNETEAEQWQSKAEERIEIVKFGGNALPFIGSGFL</sequence>
<dbReference type="EMBL" id="JBBNAG010000010">
    <property type="protein sequence ID" value="KAK9099706.1"/>
    <property type="molecule type" value="Genomic_DNA"/>
</dbReference>
<evidence type="ECO:0000313" key="1">
    <source>
        <dbReference type="EMBL" id="KAK9099706.1"/>
    </source>
</evidence>
<comment type="caution">
    <text evidence="1">The sequence shown here is derived from an EMBL/GenBank/DDBJ whole genome shotgun (WGS) entry which is preliminary data.</text>
</comment>
<keyword evidence="2" id="KW-1185">Reference proteome</keyword>
<evidence type="ECO:0000313" key="2">
    <source>
        <dbReference type="Proteomes" id="UP001419268"/>
    </source>
</evidence>
<organism evidence="1 2">
    <name type="scientific">Stephania cephalantha</name>
    <dbReference type="NCBI Taxonomy" id="152367"/>
    <lineage>
        <taxon>Eukaryota</taxon>
        <taxon>Viridiplantae</taxon>
        <taxon>Streptophyta</taxon>
        <taxon>Embryophyta</taxon>
        <taxon>Tracheophyta</taxon>
        <taxon>Spermatophyta</taxon>
        <taxon>Magnoliopsida</taxon>
        <taxon>Ranunculales</taxon>
        <taxon>Menispermaceae</taxon>
        <taxon>Menispermoideae</taxon>
        <taxon>Cissampelideae</taxon>
        <taxon>Stephania</taxon>
    </lineage>
</organism>
<proteinExistence type="predicted"/>
<dbReference type="AlphaFoldDB" id="A0AAP0HX07"/>
<gene>
    <name evidence="1" type="ORF">Scep_023136</name>
</gene>
<reference evidence="1 2" key="1">
    <citation type="submission" date="2024-01" db="EMBL/GenBank/DDBJ databases">
        <title>Genome assemblies of Stephania.</title>
        <authorList>
            <person name="Yang L."/>
        </authorList>
    </citation>
    <scope>NUCLEOTIDE SEQUENCE [LARGE SCALE GENOMIC DNA]</scope>
    <source>
        <strain evidence="1">JXDWG</strain>
        <tissue evidence="1">Leaf</tissue>
    </source>
</reference>
<name>A0AAP0HX07_9MAGN</name>
<protein>
    <submittedName>
        <fullName evidence="1">Uncharacterized protein</fullName>
    </submittedName>
</protein>